<dbReference type="Pfam" id="PF06013">
    <property type="entry name" value="WXG100"/>
    <property type="match status" value="1"/>
</dbReference>
<comment type="similarity">
    <text evidence="1">Belongs to the WXG100 family.</text>
</comment>
<accession>A0AA37DGF7</accession>
<dbReference type="InterPro" id="IPR036689">
    <property type="entry name" value="ESAT-6-like_sf"/>
</dbReference>
<dbReference type="GeneID" id="86940461"/>
<evidence type="ECO:0000313" key="2">
    <source>
        <dbReference type="EMBL" id="EHO17085.1"/>
    </source>
</evidence>
<proteinExistence type="inferred from homology"/>
<sequence length="97" mass="10934">MAGQIRVTPETMHGRATEFRTAKGNFEQVIQTMSNLITTLQDEWEGEASRQFAAQFESLRPSFNEMGELIESIARQCDGVAEATERLDSEMARKFSS</sequence>
<organism evidence="2 3">
    <name type="scientific">Stomatobaculum longum</name>
    <dbReference type="NCBI Taxonomy" id="796942"/>
    <lineage>
        <taxon>Bacteria</taxon>
        <taxon>Bacillati</taxon>
        <taxon>Bacillota</taxon>
        <taxon>Clostridia</taxon>
        <taxon>Lachnospirales</taxon>
        <taxon>Lachnospiraceae</taxon>
        <taxon>Stomatobaculum</taxon>
    </lineage>
</organism>
<dbReference type="RefSeq" id="WP_009532517.1">
    <property type="nucleotide sequence ID" value="NZ_CAJPPX010000049.1"/>
</dbReference>
<evidence type="ECO:0000256" key="1">
    <source>
        <dbReference type="RuleBase" id="RU362001"/>
    </source>
</evidence>
<evidence type="ECO:0000313" key="3">
    <source>
        <dbReference type="Proteomes" id="UP000018466"/>
    </source>
</evidence>
<dbReference type="Gene3D" id="1.10.287.1060">
    <property type="entry name" value="ESAT-6-like"/>
    <property type="match status" value="1"/>
</dbReference>
<dbReference type="NCBIfam" id="TIGR03930">
    <property type="entry name" value="WXG100_ESAT6"/>
    <property type="match status" value="1"/>
</dbReference>
<dbReference type="InterPro" id="IPR010310">
    <property type="entry name" value="T7SS_ESAT-6-like"/>
</dbReference>
<gene>
    <name evidence="2" type="ORF">HMPREF9623_00684</name>
</gene>
<dbReference type="Proteomes" id="UP000018466">
    <property type="component" value="Unassembled WGS sequence"/>
</dbReference>
<dbReference type="AlphaFoldDB" id="A0AA37DGF7"/>
<name>A0AA37DGF7_9FIRM</name>
<keyword evidence="3" id="KW-1185">Reference proteome</keyword>
<dbReference type="EMBL" id="AGEL01000006">
    <property type="protein sequence ID" value="EHO17085.1"/>
    <property type="molecule type" value="Genomic_DNA"/>
</dbReference>
<comment type="caution">
    <text evidence="2">The sequence shown here is derived from an EMBL/GenBank/DDBJ whole genome shotgun (WGS) entry which is preliminary data.</text>
</comment>
<protein>
    <recommendedName>
        <fullName evidence="1">ESAT-6-like protein</fullName>
    </recommendedName>
</protein>
<reference evidence="2 3" key="1">
    <citation type="submission" date="2011-10" db="EMBL/GenBank/DDBJ databases">
        <title>The Genome Sequence of Lachnospiraceae bacterium ACC2.</title>
        <authorList>
            <consortium name="The Broad Institute Genome Sequencing Platform"/>
            <person name="Earl A."/>
            <person name="Ward D."/>
            <person name="Feldgarden M."/>
            <person name="Gevers D."/>
            <person name="Sizova M."/>
            <person name="Hazen A."/>
            <person name="Epstein S."/>
            <person name="Young S.K."/>
            <person name="Zeng Q."/>
            <person name="Gargeya S."/>
            <person name="Fitzgerald M."/>
            <person name="Haas B."/>
            <person name="Abouelleil A."/>
            <person name="Alvarado L."/>
            <person name="Arachchi H.M."/>
            <person name="Berlin A."/>
            <person name="Brown A."/>
            <person name="Chapman S.B."/>
            <person name="Chen Z."/>
            <person name="Dunbar C."/>
            <person name="Freedman E."/>
            <person name="Gearin G."/>
            <person name="Goldberg J."/>
            <person name="Griggs A."/>
            <person name="Gujja S."/>
            <person name="Heiman D."/>
            <person name="Howarth C."/>
            <person name="Larson L."/>
            <person name="Lui A."/>
            <person name="MacDonald P.J.P."/>
            <person name="Montmayeur A."/>
            <person name="Murphy C."/>
            <person name="Neiman D."/>
            <person name="Pearson M."/>
            <person name="Priest M."/>
            <person name="Roberts A."/>
            <person name="Saif S."/>
            <person name="Shea T."/>
            <person name="Shenoy N."/>
            <person name="Sisk P."/>
            <person name="Stolte C."/>
            <person name="Sykes S."/>
            <person name="Wortman J."/>
            <person name="Nusbaum C."/>
            <person name="Birren B."/>
        </authorList>
    </citation>
    <scope>NUCLEOTIDE SEQUENCE [LARGE SCALE GENOMIC DNA]</scope>
    <source>
        <strain evidence="2 3">ACC2</strain>
    </source>
</reference>
<dbReference type="SUPFAM" id="SSF140453">
    <property type="entry name" value="EsxAB dimer-like"/>
    <property type="match status" value="1"/>
</dbReference>